<name>A0A8H5UIC4_9HYPO</name>
<dbReference type="OrthoDB" id="5096381at2759"/>
<protein>
    <submittedName>
        <fullName evidence="2">Uncharacterized protein</fullName>
    </submittedName>
</protein>
<organism evidence="2 3">
    <name type="scientific">Fusarium pseudocircinatum</name>
    <dbReference type="NCBI Taxonomy" id="56676"/>
    <lineage>
        <taxon>Eukaryota</taxon>
        <taxon>Fungi</taxon>
        <taxon>Dikarya</taxon>
        <taxon>Ascomycota</taxon>
        <taxon>Pezizomycotina</taxon>
        <taxon>Sordariomycetes</taxon>
        <taxon>Hypocreomycetidae</taxon>
        <taxon>Hypocreales</taxon>
        <taxon>Nectriaceae</taxon>
        <taxon>Fusarium</taxon>
        <taxon>Fusarium fujikuroi species complex</taxon>
    </lineage>
</organism>
<feature type="region of interest" description="Disordered" evidence="1">
    <location>
        <begin position="1"/>
        <end position="52"/>
    </location>
</feature>
<keyword evidence="3" id="KW-1185">Reference proteome</keyword>
<feature type="compositionally biased region" description="Pro residues" evidence="1">
    <location>
        <begin position="23"/>
        <end position="45"/>
    </location>
</feature>
<accession>A0A8H5UIC4</accession>
<dbReference type="EMBL" id="JAAOAS010000135">
    <property type="protein sequence ID" value="KAF5591031.1"/>
    <property type="molecule type" value="Genomic_DNA"/>
</dbReference>
<dbReference type="Proteomes" id="UP000546213">
    <property type="component" value="Unassembled WGS sequence"/>
</dbReference>
<evidence type="ECO:0000256" key="1">
    <source>
        <dbReference type="SAM" id="MobiDB-lite"/>
    </source>
</evidence>
<evidence type="ECO:0000313" key="2">
    <source>
        <dbReference type="EMBL" id="KAF5591031.1"/>
    </source>
</evidence>
<comment type="caution">
    <text evidence="2">The sequence shown here is derived from an EMBL/GenBank/DDBJ whole genome shotgun (WGS) entry which is preliminary data.</text>
</comment>
<gene>
    <name evidence="2" type="ORF">FPCIR_6214</name>
</gene>
<evidence type="ECO:0000313" key="3">
    <source>
        <dbReference type="Proteomes" id="UP000546213"/>
    </source>
</evidence>
<reference evidence="2 3" key="1">
    <citation type="submission" date="2020-05" db="EMBL/GenBank/DDBJ databases">
        <title>Identification and distribution of gene clusters putatively required for synthesis of sphingolipid metabolism inhibitors in phylogenetically diverse species of the filamentous fungus Fusarium.</title>
        <authorList>
            <person name="Kim H.-S."/>
            <person name="Busman M."/>
            <person name="Brown D.W."/>
            <person name="Divon H."/>
            <person name="Uhlig S."/>
            <person name="Proctor R.H."/>
        </authorList>
    </citation>
    <scope>NUCLEOTIDE SEQUENCE [LARGE SCALE GENOMIC DNA]</scope>
    <source>
        <strain evidence="2 3">NRRL 36939</strain>
    </source>
</reference>
<proteinExistence type="predicted"/>
<dbReference type="AlphaFoldDB" id="A0A8H5UIC4"/>
<sequence>MSTRGHRSNGSSSTCNIVFGLLSPPPTPPPLNSGLPPPPSQPPYTLPDNGTGNSIEMLVMAKEIEEHEQDKDTTQIIPPPPEATVGFGSTVKAIFQSLRARLGDLQAIAQNQASRAFQSFSG</sequence>